<dbReference type="PANTHER" id="PTHR11659">
    <property type="entry name" value="GLUTAMYL-TRNA GLN AMIDOTRANSFERASE SUBUNIT B MITOCHONDRIAL AND PROKARYOTIC PET112-RELATED"/>
    <property type="match status" value="1"/>
</dbReference>
<dbReference type="InterPro" id="IPR004115">
    <property type="entry name" value="GAD-like_sf"/>
</dbReference>
<comment type="function">
    <text evidence="6">Allows the formation of correctly charged Gln-tRNA(Gln) through the transamidation of misacylated Glu-tRNA(Gln) in organisms which lack glutaminyl-tRNA synthetase. The reaction takes place in the presence of glutamine and ATP through an activated gamma-phospho-Glu-tRNA(Gln). The GatDE system is specific for glutamate and does not act on aspartate.</text>
</comment>
<keyword evidence="3 6" id="KW-0067">ATP-binding</keyword>
<evidence type="ECO:0000256" key="4">
    <source>
        <dbReference type="ARBA" id="ARBA00022917"/>
    </source>
</evidence>
<dbReference type="InterPro" id="IPR029351">
    <property type="entry name" value="GAD_dom"/>
</dbReference>
<sequence length="644" mass="72238">MSNSDLNLNLDYKELGLKVGLEIHQQLNTSRKLFCNCPTKIRDDEPHGEIERVLRPSQSEMGQIDKAALIESKKEKNYVYQYYNDTNCLVELDDEPPQGPCEEGVYTAVEVSELMDMHVVDEVQVMRKMVIDGSNTSGFQRTMFISQDGNIETDYGDVRITSLCLEEDACKKVRDEKDKVIYCVDRLGIPLLEITTEPDITTPEMGKEAARRIGTILRATGKAKRGLGTIRQDVNISIKEGARIEVKGVQNLDLIEQIIKNEAIRQIKLNEIKKELIERNAEVKTGTENIVDVTELFKNTESKVIKSALKKKGVVKAILLKGFDGLIGKEVQPNRRLGTEFSDRGKVIGGVGGLFHTDELPKYGITQEEVDALKEFMGANAETKDAVIIVADRESKAVRALGAVLDRANEAITIGIPEETRKALEDGNTSYLRPLPGAARMYPETDIPNIPISDEFVENIRNNLPEMPKEKLERFIKEYDLNNDLAKQMVMSYHVDLFEELAKTFKVKPTLIATTIEATVKEIRREGFNIELLKEEHFEQLFECIENGKVSKEAIVDVLKGFVENPYANVDKILEIKGLSAMSEEDVVKEIKSIIEQNIAVVNEKGMGAMGLLMGRCMANLRGKADGKLINKTLQDELKSIVNK</sequence>
<dbReference type="GO" id="GO:0005737">
    <property type="term" value="C:cytoplasm"/>
    <property type="evidence" value="ECO:0007669"/>
    <property type="project" value="InterPro"/>
</dbReference>
<dbReference type="SUPFAM" id="SSF55261">
    <property type="entry name" value="GAD domain-like"/>
    <property type="match status" value="1"/>
</dbReference>
<dbReference type="PROSITE" id="PS01234">
    <property type="entry name" value="GATB"/>
    <property type="match status" value="1"/>
</dbReference>
<dbReference type="Gene3D" id="3.30.1360.30">
    <property type="entry name" value="GAD-like domain"/>
    <property type="match status" value="1"/>
</dbReference>
<reference evidence="8" key="1">
    <citation type="submission" date="2021-03" db="EMBL/GenBank/DDBJ databases">
        <title>Genomic Encyclopedia of Type Strains, Phase IV (KMG-V): Genome sequencing to study the core and pangenomes of soil and plant-associated prokaryotes.</title>
        <authorList>
            <person name="Whitman W."/>
        </authorList>
    </citation>
    <scope>NUCLEOTIDE SEQUENCE</scope>
    <source>
        <strain evidence="8">C4</strain>
    </source>
</reference>
<dbReference type="GO" id="GO:0004812">
    <property type="term" value="F:aminoacyl-tRNA ligase activity"/>
    <property type="evidence" value="ECO:0007669"/>
    <property type="project" value="InterPro"/>
</dbReference>
<evidence type="ECO:0000256" key="1">
    <source>
        <dbReference type="ARBA" id="ARBA00022598"/>
    </source>
</evidence>
<dbReference type="SUPFAM" id="SSF89095">
    <property type="entry name" value="GatB/YqeY motif"/>
    <property type="match status" value="1"/>
</dbReference>
<dbReference type="EMBL" id="JAGGMV010000002">
    <property type="protein sequence ID" value="MBP2201398.1"/>
    <property type="molecule type" value="Genomic_DNA"/>
</dbReference>
<dbReference type="GO" id="GO:0070681">
    <property type="term" value="P:glutaminyl-tRNAGln biosynthesis via transamidation"/>
    <property type="evidence" value="ECO:0007669"/>
    <property type="project" value="TreeGrafter"/>
</dbReference>
<comment type="similarity">
    <text evidence="6">Belongs to the GatB/GatE family. GatE subfamily.</text>
</comment>
<dbReference type="InterPro" id="IPR017959">
    <property type="entry name" value="Asn/Gln-tRNA_amidoTrfase_suB/E"/>
</dbReference>
<dbReference type="SUPFAM" id="SSF55931">
    <property type="entry name" value="Glutamine synthetase/guanido kinase"/>
    <property type="match status" value="1"/>
</dbReference>
<dbReference type="InterPro" id="IPR006075">
    <property type="entry name" value="Asn/Gln-tRNA_Trfase_suB/E_cat"/>
</dbReference>
<dbReference type="Pfam" id="PF02637">
    <property type="entry name" value="GatB_Yqey"/>
    <property type="match status" value="1"/>
</dbReference>
<proteinExistence type="inferred from homology"/>
<dbReference type="FunFam" id="1.10.10.410:FF:000003">
    <property type="entry name" value="Glutamyl-tRNA(Gln) amidotransferase subunit E"/>
    <property type="match status" value="1"/>
</dbReference>
<protein>
    <recommendedName>
        <fullName evidence="6">Glutamyl-tRNA(Gln) amidotransferase subunit E</fullName>
        <shortName evidence="6">Glu-ADT subunit E</shortName>
        <ecNumber evidence="6">6.3.5.-</ecNumber>
    </recommendedName>
</protein>
<dbReference type="NCBIfam" id="TIGR00134">
    <property type="entry name" value="gatE_arch"/>
    <property type="match status" value="1"/>
</dbReference>
<dbReference type="GO" id="GO:0050567">
    <property type="term" value="F:glutaminyl-tRNA synthase (glutamine-hydrolyzing) activity"/>
    <property type="evidence" value="ECO:0007669"/>
    <property type="project" value="UniProtKB-UniRule"/>
</dbReference>
<accession>A0A8J7UT89</accession>
<evidence type="ECO:0000313" key="8">
    <source>
        <dbReference type="EMBL" id="MBP2201398.1"/>
    </source>
</evidence>
<dbReference type="SMART" id="SM00845">
    <property type="entry name" value="GatB_Yqey"/>
    <property type="match status" value="1"/>
</dbReference>
<comment type="catalytic activity">
    <reaction evidence="5 6">
        <text>L-glutamyl-tRNA(Gln) + L-glutamine + ATP + H2O = L-glutaminyl-tRNA(Gln) + L-glutamate + ADP + phosphate + H(+)</text>
        <dbReference type="Rhea" id="RHEA:17521"/>
        <dbReference type="Rhea" id="RHEA-COMP:9681"/>
        <dbReference type="Rhea" id="RHEA-COMP:9684"/>
        <dbReference type="ChEBI" id="CHEBI:15377"/>
        <dbReference type="ChEBI" id="CHEBI:15378"/>
        <dbReference type="ChEBI" id="CHEBI:29985"/>
        <dbReference type="ChEBI" id="CHEBI:30616"/>
        <dbReference type="ChEBI" id="CHEBI:43474"/>
        <dbReference type="ChEBI" id="CHEBI:58359"/>
        <dbReference type="ChEBI" id="CHEBI:78520"/>
        <dbReference type="ChEBI" id="CHEBI:78521"/>
        <dbReference type="ChEBI" id="CHEBI:456216"/>
    </reaction>
</comment>
<dbReference type="Pfam" id="PF02938">
    <property type="entry name" value="GAD"/>
    <property type="match status" value="1"/>
</dbReference>
<evidence type="ECO:0000313" key="9">
    <source>
        <dbReference type="Proteomes" id="UP000740329"/>
    </source>
</evidence>
<dbReference type="GO" id="GO:0006412">
    <property type="term" value="P:translation"/>
    <property type="evidence" value="ECO:0007669"/>
    <property type="project" value="UniProtKB-UniRule"/>
</dbReference>
<keyword evidence="4 6" id="KW-0648">Protein biosynthesis</keyword>
<dbReference type="Pfam" id="PF02934">
    <property type="entry name" value="GatB_N"/>
    <property type="match status" value="1"/>
</dbReference>
<dbReference type="InterPro" id="IPR003789">
    <property type="entry name" value="Asn/Gln_tRNA_amidoTrase-B-like"/>
</dbReference>
<dbReference type="InterPro" id="IPR023168">
    <property type="entry name" value="GatB_Yqey_C_2"/>
</dbReference>
<dbReference type="HAMAP" id="MF_00588">
    <property type="entry name" value="GatE"/>
    <property type="match status" value="1"/>
</dbReference>
<dbReference type="PANTHER" id="PTHR11659:SF2">
    <property type="entry name" value="GLUTAMYL-TRNA(GLN) AMIDOTRANSFERASE SUBUNIT E"/>
    <property type="match status" value="1"/>
</dbReference>
<dbReference type="NCBIfam" id="NF003107">
    <property type="entry name" value="PRK04028.1"/>
    <property type="match status" value="1"/>
</dbReference>
<dbReference type="InterPro" id="IPR042114">
    <property type="entry name" value="GatB_C_1"/>
</dbReference>
<comment type="subunit">
    <text evidence="6">Heterodimer of GatD and GatE.</text>
</comment>
<keyword evidence="1 6" id="KW-0436">Ligase</keyword>
<name>A0A8J7UT89_METVO</name>
<evidence type="ECO:0000256" key="3">
    <source>
        <dbReference type="ARBA" id="ARBA00022840"/>
    </source>
</evidence>
<keyword evidence="2 6" id="KW-0547">Nucleotide-binding</keyword>
<dbReference type="AlphaFoldDB" id="A0A8J7UT89"/>
<comment type="caution">
    <text evidence="8">The sequence shown here is derived from an EMBL/GenBank/DDBJ whole genome shotgun (WGS) entry which is preliminary data.</text>
</comment>
<evidence type="ECO:0000256" key="2">
    <source>
        <dbReference type="ARBA" id="ARBA00022741"/>
    </source>
</evidence>
<dbReference type="InterPro" id="IPR017958">
    <property type="entry name" value="Gln-tRNA_amidoTrfase_suB_CS"/>
</dbReference>
<evidence type="ECO:0000256" key="5">
    <source>
        <dbReference type="ARBA" id="ARBA00047913"/>
    </source>
</evidence>
<organism evidence="8 9">
    <name type="scientific">Methanococcus voltae</name>
    <dbReference type="NCBI Taxonomy" id="2188"/>
    <lineage>
        <taxon>Archaea</taxon>
        <taxon>Methanobacteriati</taxon>
        <taxon>Methanobacteriota</taxon>
        <taxon>Methanomada group</taxon>
        <taxon>Methanococci</taxon>
        <taxon>Methanococcales</taxon>
        <taxon>Methanococcaceae</taxon>
        <taxon>Methanococcus</taxon>
    </lineage>
</organism>
<evidence type="ECO:0000259" key="7">
    <source>
        <dbReference type="SMART" id="SM00845"/>
    </source>
</evidence>
<feature type="domain" description="Asn/Gln amidotransferase" evidence="7">
    <location>
        <begin position="496"/>
        <end position="638"/>
    </location>
</feature>
<dbReference type="EC" id="6.3.5.-" evidence="6"/>
<evidence type="ECO:0000256" key="6">
    <source>
        <dbReference type="HAMAP-Rule" id="MF_00588"/>
    </source>
</evidence>
<dbReference type="Gene3D" id="1.10.10.410">
    <property type="match status" value="1"/>
</dbReference>
<dbReference type="Gene3D" id="1.10.150.380">
    <property type="entry name" value="GatB domain, N-terminal subdomain"/>
    <property type="match status" value="1"/>
</dbReference>
<dbReference type="RefSeq" id="WP_209590888.1">
    <property type="nucleotide sequence ID" value="NZ_JAGGMV010000002.1"/>
</dbReference>
<dbReference type="InterPro" id="IPR004414">
    <property type="entry name" value="GatE"/>
</dbReference>
<dbReference type="InterPro" id="IPR018027">
    <property type="entry name" value="Asn/Gln_amidotransferase"/>
</dbReference>
<dbReference type="GO" id="GO:0005524">
    <property type="term" value="F:ATP binding"/>
    <property type="evidence" value="ECO:0007669"/>
    <property type="project" value="UniProtKB-KW"/>
</dbReference>
<dbReference type="Proteomes" id="UP000740329">
    <property type="component" value="Unassembled WGS sequence"/>
</dbReference>
<dbReference type="InterPro" id="IPR014746">
    <property type="entry name" value="Gln_synth/guanido_kin_cat_dom"/>
</dbReference>
<gene>
    <name evidence="6" type="primary">gatE</name>
    <name evidence="8" type="ORF">J3E07_000810</name>
</gene>